<evidence type="ECO:0000256" key="1">
    <source>
        <dbReference type="SAM" id="MobiDB-lite"/>
    </source>
</evidence>
<dbReference type="Pfam" id="PF08666">
    <property type="entry name" value="SAF"/>
    <property type="match status" value="1"/>
</dbReference>
<name>A0A2I1M7Y6_9BIFI</name>
<dbReference type="CDD" id="cd11614">
    <property type="entry name" value="SAF_CpaB_FlgA_like"/>
    <property type="match status" value="1"/>
</dbReference>
<dbReference type="InterPro" id="IPR013974">
    <property type="entry name" value="SAF"/>
</dbReference>
<feature type="region of interest" description="Disordered" evidence="1">
    <location>
        <begin position="1"/>
        <end position="29"/>
    </location>
</feature>
<feature type="transmembrane region" description="Helical" evidence="2">
    <location>
        <begin position="57"/>
        <end position="78"/>
    </location>
</feature>
<organism evidence="4 5">
    <name type="scientific">Alloscardovia omnicolens</name>
    <dbReference type="NCBI Taxonomy" id="419015"/>
    <lineage>
        <taxon>Bacteria</taxon>
        <taxon>Bacillati</taxon>
        <taxon>Actinomycetota</taxon>
        <taxon>Actinomycetes</taxon>
        <taxon>Bifidobacteriales</taxon>
        <taxon>Bifidobacteriaceae</taxon>
        <taxon>Alloscardovia</taxon>
    </lineage>
</organism>
<evidence type="ECO:0000313" key="5">
    <source>
        <dbReference type="Proteomes" id="UP000242263"/>
    </source>
</evidence>
<comment type="caution">
    <text evidence="4">The sequence shown here is derived from an EMBL/GenBank/DDBJ whole genome shotgun (WGS) entry which is preliminary data.</text>
</comment>
<dbReference type="Proteomes" id="UP000242263">
    <property type="component" value="Unassembled WGS sequence"/>
</dbReference>
<evidence type="ECO:0000256" key="2">
    <source>
        <dbReference type="SAM" id="Phobius"/>
    </source>
</evidence>
<evidence type="ECO:0000259" key="3">
    <source>
        <dbReference type="Pfam" id="PF08666"/>
    </source>
</evidence>
<keyword evidence="2" id="KW-1133">Transmembrane helix</keyword>
<keyword evidence="2" id="KW-0472">Membrane</keyword>
<protein>
    <recommendedName>
        <fullName evidence="3">SAF domain-containing protein</fullName>
    </recommendedName>
</protein>
<gene>
    <name evidence="4" type="ORF">CYJ32_02110</name>
</gene>
<proteinExistence type="predicted"/>
<evidence type="ECO:0000313" key="4">
    <source>
        <dbReference type="EMBL" id="PKZ16242.1"/>
    </source>
</evidence>
<keyword evidence="2" id="KW-0812">Transmembrane</keyword>
<dbReference type="AlphaFoldDB" id="A0A2I1M7Y6"/>
<accession>A0A2I1M7Y6</accession>
<dbReference type="EMBL" id="PKGU01000001">
    <property type="protein sequence ID" value="PKZ16242.1"/>
    <property type="molecule type" value="Genomic_DNA"/>
</dbReference>
<feature type="domain" description="SAF" evidence="3">
    <location>
        <begin position="86"/>
        <end position="141"/>
    </location>
</feature>
<feature type="compositionally biased region" description="Polar residues" evidence="1">
    <location>
        <begin position="1"/>
        <end position="18"/>
    </location>
</feature>
<sequence length="243" mass="26253">MSKFTHSTNRSHRQSSPAAQRRDALPASANAQPRTISVWFYQHFLSSAHKRLHAHRCFLAGICIALGCAFILISSFIVPPKSAHHVVMMARSIPRGTVIQTRDVRMADVPSSLDITTLVVSANDVVGKMSPVRLSKGLLIPKTVLHDVPVVPKGYTSLDISLASSFTSMHVGERISLLSAQATLSSSALVLHIPSHAQSHALWEINEERNTAITVALPAQDALRIVEAQSTSPIIAVPHEGTS</sequence>
<dbReference type="RefSeq" id="WP_034298163.1">
    <property type="nucleotide sequence ID" value="NZ_JASOIJ010000002.1"/>
</dbReference>
<reference evidence="4 5" key="1">
    <citation type="submission" date="2017-12" db="EMBL/GenBank/DDBJ databases">
        <title>Phylogenetic diversity of female urinary microbiome.</title>
        <authorList>
            <person name="Thomas-White K."/>
            <person name="Wolfe A.J."/>
        </authorList>
    </citation>
    <scope>NUCLEOTIDE SEQUENCE [LARGE SCALE GENOMIC DNA]</scope>
    <source>
        <strain evidence="4 5">UMB0064</strain>
    </source>
</reference>